<keyword evidence="3" id="KW-0804">Transcription</keyword>
<reference evidence="5 6" key="1">
    <citation type="submission" date="2018-02" db="EMBL/GenBank/DDBJ databases">
        <title>8 Nocardia nova and 1 Nocardia cyriacigeorgica strain used for evolution to TMP-SMX.</title>
        <authorList>
            <person name="Mehta H."/>
            <person name="Weng J."/>
            <person name="Shamoo Y."/>
        </authorList>
    </citation>
    <scope>NUCLEOTIDE SEQUENCE [LARGE SCALE GENOMIC DNA]</scope>
    <source>
        <strain evidence="5 6">BAA2227</strain>
    </source>
</reference>
<evidence type="ECO:0000313" key="5">
    <source>
        <dbReference type="EMBL" id="PPJ22904.1"/>
    </source>
</evidence>
<dbReference type="PROSITE" id="PS00041">
    <property type="entry name" value="HTH_ARAC_FAMILY_1"/>
    <property type="match status" value="1"/>
</dbReference>
<organism evidence="5 6">
    <name type="scientific">Nocardia nova</name>
    <dbReference type="NCBI Taxonomy" id="37330"/>
    <lineage>
        <taxon>Bacteria</taxon>
        <taxon>Bacillati</taxon>
        <taxon>Actinomycetota</taxon>
        <taxon>Actinomycetes</taxon>
        <taxon>Mycobacteriales</taxon>
        <taxon>Nocardiaceae</taxon>
        <taxon>Nocardia</taxon>
    </lineage>
</organism>
<comment type="caution">
    <text evidence="5">The sequence shown here is derived from an EMBL/GenBank/DDBJ whole genome shotgun (WGS) entry which is preliminary data.</text>
</comment>
<sequence>MCLSERHFARVFRQEMGLTVAAYVEAARVESARRLLETSDFPLSRVARSAGLGSVETLHRAFLRRLGTNPGAYRRRFRTSA</sequence>
<dbReference type="Pfam" id="PF12833">
    <property type="entry name" value="HTH_18"/>
    <property type="match status" value="1"/>
</dbReference>
<evidence type="ECO:0000256" key="2">
    <source>
        <dbReference type="ARBA" id="ARBA00023125"/>
    </source>
</evidence>
<protein>
    <recommendedName>
        <fullName evidence="4">HTH araC/xylS-type domain-containing protein</fullName>
    </recommendedName>
</protein>
<dbReference type="PROSITE" id="PS01124">
    <property type="entry name" value="HTH_ARAC_FAMILY_2"/>
    <property type="match status" value="1"/>
</dbReference>
<dbReference type="EMBL" id="PSZD01000027">
    <property type="protein sequence ID" value="PPJ22904.1"/>
    <property type="molecule type" value="Genomic_DNA"/>
</dbReference>
<evidence type="ECO:0000259" key="4">
    <source>
        <dbReference type="PROSITE" id="PS01124"/>
    </source>
</evidence>
<dbReference type="GO" id="GO:0043565">
    <property type="term" value="F:sequence-specific DNA binding"/>
    <property type="evidence" value="ECO:0007669"/>
    <property type="project" value="InterPro"/>
</dbReference>
<gene>
    <name evidence="5" type="ORF">C5F51_30225</name>
</gene>
<dbReference type="InterPro" id="IPR018060">
    <property type="entry name" value="HTH_AraC"/>
</dbReference>
<dbReference type="Gene3D" id="1.10.10.60">
    <property type="entry name" value="Homeodomain-like"/>
    <property type="match status" value="1"/>
</dbReference>
<dbReference type="InterPro" id="IPR009057">
    <property type="entry name" value="Homeodomain-like_sf"/>
</dbReference>
<dbReference type="SMART" id="SM00342">
    <property type="entry name" value="HTH_ARAC"/>
    <property type="match status" value="1"/>
</dbReference>
<keyword evidence="6" id="KW-1185">Reference proteome</keyword>
<accession>A0A2S5ZXU2</accession>
<name>A0A2S5ZXU2_9NOCA</name>
<dbReference type="GO" id="GO:0003700">
    <property type="term" value="F:DNA-binding transcription factor activity"/>
    <property type="evidence" value="ECO:0007669"/>
    <property type="project" value="InterPro"/>
</dbReference>
<dbReference type="InterPro" id="IPR018062">
    <property type="entry name" value="HTH_AraC-typ_CS"/>
</dbReference>
<keyword evidence="1" id="KW-0805">Transcription regulation</keyword>
<evidence type="ECO:0000313" key="6">
    <source>
        <dbReference type="Proteomes" id="UP000238356"/>
    </source>
</evidence>
<feature type="domain" description="HTH araC/xylS-type" evidence="4">
    <location>
        <begin position="1"/>
        <end position="76"/>
    </location>
</feature>
<evidence type="ECO:0000256" key="3">
    <source>
        <dbReference type="ARBA" id="ARBA00023163"/>
    </source>
</evidence>
<evidence type="ECO:0000256" key="1">
    <source>
        <dbReference type="ARBA" id="ARBA00023015"/>
    </source>
</evidence>
<dbReference type="SUPFAM" id="SSF46689">
    <property type="entry name" value="Homeodomain-like"/>
    <property type="match status" value="1"/>
</dbReference>
<dbReference type="Proteomes" id="UP000238356">
    <property type="component" value="Unassembled WGS sequence"/>
</dbReference>
<keyword evidence="2" id="KW-0238">DNA-binding</keyword>
<proteinExistence type="predicted"/>
<dbReference type="PANTHER" id="PTHR46796:SF6">
    <property type="entry name" value="ARAC SUBFAMILY"/>
    <property type="match status" value="1"/>
</dbReference>
<dbReference type="AlphaFoldDB" id="A0A2S5ZXU2"/>
<dbReference type="InterPro" id="IPR050204">
    <property type="entry name" value="AraC_XylS_family_regulators"/>
</dbReference>
<dbReference type="PANTHER" id="PTHR46796">
    <property type="entry name" value="HTH-TYPE TRANSCRIPTIONAL ACTIVATOR RHAS-RELATED"/>
    <property type="match status" value="1"/>
</dbReference>